<dbReference type="PANTHER" id="PTHR10000:SF8">
    <property type="entry name" value="HAD SUPERFAMILY HYDROLASE-LIKE, TYPE 3"/>
    <property type="match status" value="1"/>
</dbReference>
<proteinExistence type="predicted"/>
<dbReference type="GO" id="GO:0000287">
    <property type="term" value="F:magnesium ion binding"/>
    <property type="evidence" value="ECO:0007669"/>
    <property type="project" value="TreeGrafter"/>
</dbReference>
<dbReference type="Proteomes" id="UP000320806">
    <property type="component" value="Unassembled WGS sequence"/>
</dbReference>
<dbReference type="InterPro" id="IPR036412">
    <property type="entry name" value="HAD-like_sf"/>
</dbReference>
<protein>
    <submittedName>
        <fullName evidence="1">HAD superfamily hydrolase (TIGR01484 family)</fullName>
    </submittedName>
</protein>
<reference evidence="1 2" key="1">
    <citation type="submission" date="2019-06" db="EMBL/GenBank/DDBJ databases">
        <title>Sequencing the genomes of 1000 actinobacteria strains.</title>
        <authorList>
            <person name="Klenk H.-P."/>
        </authorList>
    </citation>
    <scope>NUCLEOTIDE SEQUENCE [LARGE SCALE GENOMIC DNA]</scope>
    <source>
        <strain evidence="1 2">DSM 19828</strain>
    </source>
</reference>
<dbReference type="Gene3D" id="3.40.50.1000">
    <property type="entry name" value="HAD superfamily/HAD-like"/>
    <property type="match status" value="1"/>
</dbReference>
<comment type="caution">
    <text evidence="1">The sequence shown here is derived from an EMBL/GenBank/DDBJ whole genome shotgun (WGS) entry which is preliminary data.</text>
</comment>
<organism evidence="1 2">
    <name type="scientific">Yimella lutea</name>
    <dbReference type="NCBI Taxonomy" id="587872"/>
    <lineage>
        <taxon>Bacteria</taxon>
        <taxon>Bacillati</taxon>
        <taxon>Actinomycetota</taxon>
        <taxon>Actinomycetes</taxon>
        <taxon>Micrococcales</taxon>
        <taxon>Dermacoccaceae</taxon>
        <taxon>Yimella</taxon>
    </lineage>
</organism>
<accession>A0A542ECW5</accession>
<name>A0A542ECW5_9MICO</name>
<dbReference type="GO" id="GO:0016791">
    <property type="term" value="F:phosphatase activity"/>
    <property type="evidence" value="ECO:0007669"/>
    <property type="project" value="TreeGrafter"/>
</dbReference>
<dbReference type="EMBL" id="VFMO01000001">
    <property type="protein sequence ID" value="TQJ13167.1"/>
    <property type="molecule type" value="Genomic_DNA"/>
</dbReference>
<dbReference type="GO" id="GO:0005829">
    <property type="term" value="C:cytosol"/>
    <property type="evidence" value="ECO:0007669"/>
    <property type="project" value="TreeGrafter"/>
</dbReference>
<dbReference type="Gene3D" id="3.30.1240.10">
    <property type="match status" value="1"/>
</dbReference>
<dbReference type="SUPFAM" id="SSF56784">
    <property type="entry name" value="HAD-like"/>
    <property type="match status" value="1"/>
</dbReference>
<evidence type="ECO:0000313" key="1">
    <source>
        <dbReference type="EMBL" id="TQJ13167.1"/>
    </source>
</evidence>
<evidence type="ECO:0000313" key="2">
    <source>
        <dbReference type="Proteomes" id="UP000320806"/>
    </source>
</evidence>
<dbReference type="InterPro" id="IPR023214">
    <property type="entry name" value="HAD_sf"/>
</dbReference>
<dbReference type="AlphaFoldDB" id="A0A542ECW5"/>
<keyword evidence="1" id="KW-0378">Hydrolase</keyword>
<dbReference type="Pfam" id="PF08282">
    <property type="entry name" value="Hydrolase_3"/>
    <property type="match status" value="2"/>
</dbReference>
<keyword evidence="2" id="KW-1185">Reference proteome</keyword>
<sequence>MPVGAPPFAMHAGSCSYSDDVTKLLVGLDIDGTTIHYDGHASDRVRKAVSETIAAGHEVVIATGRSVTGTMPIVELLGLEAGYLVCSNGAVTAQIDPQEPHGYRLIDSITFDPRPVLDRLKGAWPDGLVAIEVIGEGYLVSDHFPDGELVGEVRVVPWEELAQPTTRITFRSPSGTAEQFVELAEGLGLHGVNYGVGYTAWLDINPEGVSKAFALEKIRKHLEIDLADTVAVGDHRNDLEMLTWAGRGVAMGQAPDDVKAVANEVTGTVEEDGLAQVLESL</sequence>
<gene>
    <name evidence="1" type="ORF">FB459_0567</name>
</gene>
<dbReference type="PANTHER" id="PTHR10000">
    <property type="entry name" value="PHOSPHOSERINE PHOSPHATASE"/>
    <property type="match status" value="1"/>
</dbReference>